<dbReference type="Pfam" id="PF12020">
    <property type="entry name" value="TAFA"/>
    <property type="match status" value="1"/>
</dbReference>
<evidence type="ECO:0000256" key="1">
    <source>
        <dbReference type="ARBA" id="ARBA00006101"/>
    </source>
</evidence>
<evidence type="ECO:0008006" key="5">
    <source>
        <dbReference type="Google" id="ProtNLM"/>
    </source>
</evidence>
<dbReference type="PANTHER" id="PTHR31878:SF0">
    <property type="entry name" value="CHEMOKINE-LIKE PROTEIN TAFA-5"/>
    <property type="match status" value="1"/>
</dbReference>
<dbReference type="GO" id="GO:0048018">
    <property type="term" value="F:receptor ligand activity"/>
    <property type="evidence" value="ECO:0007669"/>
    <property type="project" value="TreeGrafter"/>
</dbReference>
<protein>
    <recommendedName>
        <fullName evidence="5">TAFA chemokine like family member 5</fullName>
    </recommendedName>
</protein>
<dbReference type="GO" id="GO:0001664">
    <property type="term" value="F:G protein-coupled receptor binding"/>
    <property type="evidence" value="ECO:0007669"/>
    <property type="project" value="TreeGrafter"/>
</dbReference>
<organism evidence="3 4">
    <name type="scientific">Oncorhynchus mykiss</name>
    <name type="common">Rainbow trout</name>
    <name type="synonym">Salmo gairdneri</name>
    <dbReference type="NCBI Taxonomy" id="8022"/>
    <lineage>
        <taxon>Eukaryota</taxon>
        <taxon>Metazoa</taxon>
        <taxon>Chordata</taxon>
        <taxon>Craniata</taxon>
        <taxon>Vertebrata</taxon>
        <taxon>Euteleostomi</taxon>
        <taxon>Actinopterygii</taxon>
        <taxon>Neopterygii</taxon>
        <taxon>Teleostei</taxon>
        <taxon>Protacanthopterygii</taxon>
        <taxon>Salmoniformes</taxon>
        <taxon>Salmonidae</taxon>
        <taxon>Salmoninae</taxon>
        <taxon>Oncorhynchus</taxon>
    </lineage>
</organism>
<dbReference type="AlphaFoldDB" id="A0A060YA69"/>
<dbReference type="PaxDb" id="8022-A0A060YA69"/>
<name>A0A060YA69_ONCMY</name>
<comment type="similarity">
    <text evidence="1">Belongs to the TAFA family.</text>
</comment>
<dbReference type="EMBL" id="FR908987">
    <property type="protein sequence ID" value="CDQ88823.1"/>
    <property type="molecule type" value="Genomic_DNA"/>
</dbReference>
<sequence>MCMSLPGQLAAGTCEIVMLDRDSSQPRRTIARQTARCACKKGQIAGTTRAMPACVDGKSFLHS</sequence>
<dbReference type="PANTHER" id="PTHR31878">
    <property type="entry name" value="CHEMOKINE-LIKE PROTEIN TAFA-5-RELATED"/>
    <property type="match status" value="1"/>
</dbReference>
<dbReference type="Proteomes" id="UP000193380">
    <property type="component" value="Unassembled WGS sequence"/>
</dbReference>
<dbReference type="GO" id="GO:0007186">
    <property type="term" value="P:G protein-coupled receptor signaling pathway"/>
    <property type="evidence" value="ECO:0007669"/>
    <property type="project" value="TreeGrafter"/>
</dbReference>
<proteinExistence type="inferred from homology"/>
<evidence type="ECO:0000313" key="4">
    <source>
        <dbReference type="Proteomes" id="UP000193380"/>
    </source>
</evidence>
<reference evidence="3" key="1">
    <citation type="journal article" date="2014" name="Nat. Commun.">
        <title>The rainbow trout genome provides novel insights into evolution after whole-genome duplication in vertebrates.</title>
        <authorList>
            <person name="Berthelot C."/>
            <person name="Brunet F."/>
            <person name="Chalopin D."/>
            <person name="Juanchich A."/>
            <person name="Bernard M."/>
            <person name="Noel B."/>
            <person name="Bento P."/>
            <person name="Da Silva C."/>
            <person name="Labadie K."/>
            <person name="Alberti A."/>
            <person name="Aury J.M."/>
            <person name="Louis A."/>
            <person name="Dehais P."/>
            <person name="Bardou P."/>
            <person name="Montfort J."/>
            <person name="Klopp C."/>
            <person name="Cabau C."/>
            <person name="Gaspin C."/>
            <person name="Thorgaard G.H."/>
            <person name="Boussaha M."/>
            <person name="Quillet E."/>
            <person name="Guyomard R."/>
            <person name="Galiana D."/>
            <person name="Bobe J."/>
            <person name="Volff J.N."/>
            <person name="Genet C."/>
            <person name="Wincker P."/>
            <person name="Jaillon O."/>
            <person name="Roest Crollius H."/>
            <person name="Guiguen Y."/>
        </authorList>
    </citation>
    <scope>NUCLEOTIDE SEQUENCE [LARGE SCALE GENOMIC DNA]</scope>
</reference>
<gene>
    <name evidence="3" type="ORF">GSONMT00011865001</name>
</gene>
<reference evidence="3" key="2">
    <citation type="submission" date="2014-03" db="EMBL/GenBank/DDBJ databases">
        <authorList>
            <person name="Genoscope - CEA"/>
        </authorList>
    </citation>
    <scope>NUCLEOTIDE SEQUENCE</scope>
</reference>
<accession>A0A060YA69</accession>
<dbReference type="InterPro" id="IPR040329">
    <property type="entry name" value="TAFA-5"/>
</dbReference>
<dbReference type="GO" id="GO:0005615">
    <property type="term" value="C:extracellular space"/>
    <property type="evidence" value="ECO:0007669"/>
    <property type="project" value="TreeGrafter"/>
</dbReference>
<dbReference type="InterPro" id="IPR020350">
    <property type="entry name" value="Chemokine-like_TAFA"/>
</dbReference>
<keyword evidence="2" id="KW-0732">Signal</keyword>
<evidence type="ECO:0000313" key="3">
    <source>
        <dbReference type="EMBL" id="CDQ88823.1"/>
    </source>
</evidence>
<evidence type="ECO:0000256" key="2">
    <source>
        <dbReference type="ARBA" id="ARBA00022729"/>
    </source>
</evidence>